<dbReference type="InterPro" id="IPR031304">
    <property type="entry name" value="SLT_2"/>
</dbReference>
<dbReference type="Proteomes" id="UP001273505">
    <property type="component" value="Unassembled WGS sequence"/>
</dbReference>
<evidence type="ECO:0000259" key="2">
    <source>
        <dbReference type="Pfam" id="PF13406"/>
    </source>
</evidence>
<dbReference type="SUPFAM" id="SSF53955">
    <property type="entry name" value="Lysozyme-like"/>
    <property type="match status" value="1"/>
</dbReference>
<keyword evidence="1" id="KW-0732">Signal</keyword>
<feature type="chain" id="PRO_5045413601" evidence="1">
    <location>
        <begin position="40"/>
        <end position="359"/>
    </location>
</feature>
<dbReference type="NCBIfam" id="TIGR02283">
    <property type="entry name" value="MltB_2"/>
    <property type="match status" value="1"/>
</dbReference>
<keyword evidence="4" id="KW-1185">Reference proteome</keyword>
<accession>A0ABU4RWW7</accession>
<name>A0ABU4RWW7_9GAMM</name>
<sequence length="359" mass="40329">MTLKMPNGVCRPRHLLSVRLKAVVTALLLLLAGATWAQAEEDNSDFYQWLDALRAEAAQKGISESTLEQAFAGITPPVKRIIKNDRSQAEVVETYDGYLSRRLSDWKKTTGRKLADEHEQVLKQVSEHYGVQPRFLLAIWGMETNYGTFPLKESAFNVLATLAYDKRRGAYFRKEFLAALEMVDSGFPTMAEMKSSWAGALGQSQFMPTSYQSYAQDFDGDGKKDIWGSEADVFASIAYYFNSRGWRDDQTWGRAIRFPPGGEAALMADQDRGVTPDADCKRFKSLGAWRDLRKWQELGVRRADGSDLPDVSIPAALIVADKGDNRGYVVYRNFCTLMSFNPAFKYALSIGLLSDELQD</sequence>
<proteinExistence type="predicted"/>
<dbReference type="RefSeq" id="WP_302722765.1">
    <property type="nucleotide sequence ID" value="NZ_JAULRU010000569.1"/>
</dbReference>
<comment type="caution">
    <text evidence="3">The sequence shown here is derived from an EMBL/GenBank/DDBJ whole genome shotgun (WGS) entry which is preliminary data.</text>
</comment>
<feature type="signal peptide" evidence="1">
    <location>
        <begin position="1"/>
        <end position="39"/>
    </location>
</feature>
<dbReference type="CDD" id="cd13399">
    <property type="entry name" value="Slt35-like"/>
    <property type="match status" value="1"/>
</dbReference>
<dbReference type="PANTHER" id="PTHR30163:SF8">
    <property type="entry name" value="LYTIC MUREIN TRANSGLYCOSYLASE"/>
    <property type="match status" value="1"/>
</dbReference>
<dbReference type="InterPro" id="IPR023346">
    <property type="entry name" value="Lysozyme-like_dom_sf"/>
</dbReference>
<reference evidence="3 4" key="1">
    <citation type="submission" date="2023-11" db="EMBL/GenBank/DDBJ databases">
        <title>Gilvimarinus fulvus sp. nov., isolated from the surface of Kelp.</title>
        <authorList>
            <person name="Sun Y.Y."/>
            <person name="Gong Y."/>
            <person name="Du Z.J."/>
        </authorList>
    </citation>
    <scope>NUCLEOTIDE SEQUENCE [LARGE SCALE GENOMIC DNA]</scope>
    <source>
        <strain evidence="3 4">SDUM040013</strain>
    </source>
</reference>
<dbReference type="Gene3D" id="1.10.8.350">
    <property type="entry name" value="Bacterial muramidase"/>
    <property type="match status" value="1"/>
</dbReference>
<dbReference type="Pfam" id="PF13406">
    <property type="entry name" value="SLT_2"/>
    <property type="match status" value="1"/>
</dbReference>
<protein>
    <submittedName>
        <fullName evidence="3">Lytic murein transglycosylase</fullName>
    </submittedName>
</protein>
<organism evidence="3 4">
    <name type="scientific">Gilvimarinus gilvus</name>
    <dbReference type="NCBI Taxonomy" id="3058038"/>
    <lineage>
        <taxon>Bacteria</taxon>
        <taxon>Pseudomonadati</taxon>
        <taxon>Pseudomonadota</taxon>
        <taxon>Gammaproteobacteria</taxon>
        <taxon>Cellvibrionales</taxon>
        <taxon>Cellvibrionaceae</taxon>
        <taxon>Gilvimarinus</taxon>
    </lineage>
</organism>
<dbReference type="InterPro" id="IPR011970">
    <property type="entry name" value="MltB_2"/>
</dbReference>
<dbReference type="Gene3D" id="1.10.530.10">
    <property type="match status" value="1"/>
</dbReference>
<feature type="domain" description="Transglycosylase SLT" evidence="2">
    <location>
        <begin position="46"/>
        <end position="355"/>
    </location>
</feature>
<evidence type="ECO:0000313" key="3">
    <source>
        <dbReference type="EMBL" id="MDX6849154.1"/>
    </source>
</evidence>
<evidence type="ECO:0000256" key="1">
    <source>
        <dbReference type="SAM" id="SignalP"/>
    </source>
</evidence>
<gene>
    <name evidence="3" type="ORF">SCD92_07270</name>
</gene>
<dbReference type="InterPro" id="IPR043426">
    <property type="entry name" value="MltB-like"/>
</dbReference>
<evidence type="ECO:0000313" key="4">
    <source>
        <dbReference type="Proteomes" id="UP001273505"/>
    </source>
</evidence>
<dbReference type="EMBL" id="JAXAFO010000009">
    <property type="protein sequence ID" value="MDX6849154.1"/>
    <property type="molecule type" value="Genomic_DNA"/>
</dbReference>
<dbReference type="PANTHER" id="PTHR30163">
    <property type="entry name" value="MEMBRANE-BOUND LYTIC MUREIN TRANSGLYCOSYLASE B"/>
    <property type="match status" value="1"/>
</dbReference>